<dbReference type="Pfam" id="PF23840">
    <property type="entry name" value="Phage_tail_terminator"/>
    <property type="match status" value="1"/>
</dbReference>
<gene>
    <name evidence="1" type="ORF">ACJ41P_31805</name>
</gene>
<name>A0ABW8VHF9_9PROT</name>
<dbReference type="RefSeq" id="WP_407825919.1">
    <property type="nucleotide sequence ID" value="NZ_JBJLSN010000096.1"/>
</dbReference>
<accession>A0ABW8VHF9</accession>
<evidence type="ECO:0000313" key="2">
    <source>
        <dbReference type="Proteomes" id="UP001628281"/>
    </source>
</evidence>
<dbReference type="InterPro" id="IPR056912">
    <property type="entry name" value="Phage_JBD30_tail_term-like"/>
</dbReference>
<dbReference type="Proteomes" id="UP001628281">
    <property type="component" value="Unassembled WGS sequence"/>
</dbReference>
<protein>
    <submittedName>
        <fullName evidence="1">Uncharacterized protein</fullName>
    </submittedName>
</protein>
<organism evidence="1 2">
    <name type="scientific">Azospirillum argentinense</name>
    <dbReference type="NCBI Taxonomy" id="2970906"/>
    <lineage>
        <taxon>Bacteria</taxon>
        <taxon>Pseudomonadati</taxon>
        <taxon>Pseudomonadota</taxon>
        <taxon>Alphaproteobacteria</taxon>
        <taxon>Rhodospirillales</taxon>
        <taxon>Azospirillaceae</taxon>
        <taxon>Azospirillum</taxon>
    </lineage>
</organism>
<evidence type="ECO:0000313" key="1">
    <source>
        <dbReference type="EMBL" id="MFL7905751.1"/>
    </source>
</evidence>
<comment type="caution">
    <text evidence="1">The sequence shown here is derived from an EMBL/GenBank/DDBJ whole genome shotgun (WGS) entry which is preliminary data.</text>
</comment>
<dbReference type="EMBL" id="JBJLSN010000096">
    <property type="protein sequence ID" value="MFL7905751.1"/>
    <property type="molecule type" value="Genomic_DNA"/>
</dbReference>
<proteinExistence type="predicted"/>
<sequence>MLSQIVTKLAGKANLRSVEGVVGLAAVKGPPVNTPCAFVFPLSDTAGPNHTLNAVDQRVDQTFGVLVILRGAGDLKGAKAADVIAVRRDEINAELVGWQPEGAETSIEYLGGALVDLIDDTVWWLFRYRNAFRIWS</sequence>
<keyword evidence="2" id="KW-1185">Reference proteome</keyword>
<reference evidence="1 2" key="1">
    <citation type="submission" date="2024-11" db="EMBL/GenBank/DDBJ databases">
        <title>Draft genome sequences of two bacteria associated to sugarcane roots in Colombia.</title>
        <authorList>
            <person name="Pardo-Diaz S."/>
            <person name="Masmela-Mendoza J."/>
            <person name="Delgadillo-Duran P."/>
            <person name="Bautista E.J."/>
            <person name="Rojas-Tapias D.F."/>
        </authorList>
    </citation>
    <scope>NUCLEOTIDE SEQUENCE [LARGE SCALE GENOMIC DNA]</scope>
    <source>
        <strain evidence="1 2">Ap18</strain>
    </source>
</reference>